<name>A0A9P6FQG2_9FUNG</name>
<comment type="caution">
    <text evidence="2">The sequence shown here is derived from an EMBL/GenBank/DDBJ whole genome shotgun (WGS) entry which is preliminary data.</text>
</comment>
<evidence type="ECO:0000313" key="3">
    <source>
        <dbReference type="Proteomes" id="UP000780801"/>
    </source>
</evidence>
<accession>A0A9P6FQG2</accession>
<evidence type="ECO:0000313" key="2">
    <source>
        <dbReference type="EMBL" id="KAF9579978.1"/>
    </source>
</evidence>
<evidence type="ECO:0000256" key="1">
    <source>
        <dbReference type="SAM" id="MobiDB-lite"/>
    </source>
</evidence>
<feature type="region of interest" description="Disordered" evidence="1">
    <location>
        <begin position="94"/>
        <end position="133"/>
    </location>
</feature>
<dbReference type="OrthoDB" id="2443111at2759"/>
<feature type="compositionally biased region" description="Acidic residues" evidence="1">
    <location>
        <begin position="196"/>
        <end position="241"/>
    </location>
</feature>
<organism evidence="2 3">
    <name type="scientific">Lunasporangiospora selenospora</name>
    <dbReference type="NCBI Taxonomy" id="979761"/>
    <lineage>
        <taxon>Eukaryota</taxon>
        <taxon>Fungi</taxon>
        <taxon>Fungi incertae sedis</taxon>
        <taxon>Mucoromycota</taxon>
        <taxon>Mortierellomycotina</taxon>
        <taxon>Mortierellomycetes</taxon>
        <taxon>Mortierellales</taxon>
        <taxon>Mortierellaceae</taxon>
        <taxon>Lunasporangiospora</taxon>
    </lineage>
</organism>
<feature type="compositionally biased region" description="Acidic residues" evidence="1">
    <location>
        <begin position="174"/>
        <end position="189"/>
    </location>
</feature>
<gene>
    <name evidence="2" type="ORF">BGW38_003546</name>
</gene>
<proteinExistence type="predicted"/>
<feature type="compositionally biased region" description="Acidic residues" evidence="1">
    <location>
        <begin position="283"/>
        <end position="292"/>
    </location>
</feature>
<feature type="region of interest" description="Disordered" evidence="1">
    <location>
        <begin position="264"/>
        <end position="337"/>
    </location>
</feature>
<keyword evidence="3" id="KW-1185">Reference proteome</keyword>
<dbReference type="EMBL" id="JAABOA010002359">
    <property type="protein sequence ID" value="KAF9579978.1"/>
    <property type="molecule type" value="Genomic_DNA"/>
</dbReference>
<feature type="compositionally biased region" description="Basic and acidic residues" evidence="1">
    <location>
        <begin position="265"/>
        <end position="276"/>
    </location>
</feature>
<sequence length="371" mass="41628">MVPRRRNLVLCAVTASALAWCSMLTVEALPIDRLMLSSALSSVVYHRYRHAIPLSPYSDPLEETGPNESLNFGLQPTSHGRAQIRSILQREQQARDIPDHHATYPNVNSRMDHDQDSSSNSIGNDLPLQHPVPIHSVVSQPGEQTILLPSESLPLFPRQPMLSSSSLEGHAVLDDDDDDAGNELMDTEGDGFVPPDAEDEFEGSIEPEAYEEEEEEDEDDEDNGFDQDNDEEEDVEGELGYEDTLAYIDRFGVADQTTDLSSLYLERDRGDSKEEWSAIGTPETEEEEEEKKEEERAWSGIVQRLQSAMRGMPKSPDGRVQRYQEQDHEKGSSRLDRASSLLTARLRAWQAAMDESLLVEKGYHDSDEALV</sequence>
<reference evidence="2" key="1">
    <citation type="journal article" date="2020" name="Fungal Divers.">
        <title>Resolving the Mortierellaceae phylogeny through synthesis of multi-gene phylogenetics and phylogenomics.</title>
        <authorList>
            <person name="Vandepol N."/>
            <person name="Liber J."/>
            <person name="Desiro A."/>
            <person name="Na H."/>
            <person name="Kennedy M."/>
            <person name="Barry K."/>
            <person name="Grigoriev I.V."/>
            <person name="Miller A.N."/>
            <person name="O'Donnell K."/>
            <person name="Stajich J.E."/>
            <person name="Bonito G."/>
        </authorList>
    </citation>
    <scope>NUCLEOTIDE SEQUENCE</scope>
    <source>
        <strain evidence="2">KOD1015</strain>
    </source>
</reference>
<feature type="compositionally biased region" description="Basic and acidic residues" evidence="1">
    <location>
        <begin position="316"/>
        <end position="337"/>
    </location>
</feature>
<dbReference type="Proteomes" id="UP000780801">
    <property type="component" value="Unassembled WGS sequence"/>
</dbReference>
<dbReference type="AlphaFoldDB" id="A0A9P6FQG2"/>
<feature type="region of interest" description="Disordered" evidence="1">
    <location>
        <begin position="169"/>
        <end position="243"/>
    </location>
</feature>
<protein>
    <submittedName>
        <fullName evidence="2">Uncharacterized protein</fullName>
    </submittedName>
</protein>